<gene>
    <name evidence="1" type="primary">Fcan01_13699</name>
    <name evidence="1" type="ORF">TNCT_89121</name>
</gene>
<dbReference type="Proteomes" id="UP000887116">
    <property type="component" value="Unassembled WGS sequence"/>
</dbReference>
<organism evidence="1 2">
    <name type="scientific">Trichonephila clavata</name>
    <name type="common">Joro spider</name>
    <name type="synonym">Nephila clavata</name>
    <dbReference type="NCBI Taxonomy" id="2740835"/>
    <lineage>
        <taxon>Eukaryota</taxon>
        <taxon>Metazoa</taxon>
        <taxon>Ecdysozoa</taxon>
        <taxon>Arthropoda</taxon>
        <taxon>Chelicerata</taxon>
        <taxon>Arachnida</taxon>
        <taxon>Araneae</taxon>
        <taxon>Araneomorphae</taxon>
        <taxon>Entelegynae</taxon>
        <taxon>Araneoidea</taxon>
        <taxon>Nephilidae</taxon>
        <taxon>Trichonephila</taxon>
    </lineage>
</organism>
<dbReference type="EMBL" id="BMAO01013950">
    <property type="protein sequence ID" value="GFQ91948.1"/>
    <property type="molecule type" value="Genomic_DNA"/>
</dbReference>
<dbReference type="OrthoDB" id="6503643at2759"/>
<comment type="caution">
    <text evidence="1">The sequence shown here is derived from an EMBL/GenBank/DDBJ whole genome shotgun (WGS) entry which is preliminary data.</text>
</comment>
<accession>A0A8X6GXN4</accession>
<keyword evidence="2" id="KW-1185">Reference proteome</keyword>
<reference evidence="1" key="1">
    <citation type="submission" date="2020-07" db="EMBL/GenBank/DDBJ databases">
        <title>Multicomponent nature underlies the extraordinary mechanical properties of spider dragline silk.</title>
        <authorList>
            <person name="Kono N."/>
            <person name="Nakamura H."/>
            <person name="Mori M."/>
            <person name="Yoshida Y."/>
            <person name="Ohtoshi R."/>
            <person name="Malay A.D."/>
            <person name="Moran D.A.P."/>
            <person name="Tomita M."/>
            <person name="Numata K."/>
            <person name="Arakawa K."/>
        </authorList>
    </citation>
    <scope>NUCLEOTIDE SEQUENCE</scope>
</reference>
<proteinExistence type="predicted"/>
<protein>
    <submittedName>
        <fullName evidence="1">Retrovirus-related Pol polyprotein from type-1 retrotransposable element R2</fullName>
    </submittedName>
</protein>
<dbReference type="AlphaFoldDB" id="A0A8X6GXN4"/>
<evidence type="ECO:0000313" key="1">
    <source>
        <dbReference type="EMBL" id="GFQ91948.1"/>
    </source>
</evidence>
<sequence length="215" mass="23924">MVQPEKLVHFPPLVQYYANSSTHEPHRPTCPSSFAIPLVLEYVHYKLQLILTGLLDCTWQSLQRINLSVNPAKCASFHLAGSTPVGSRPSPFTIGDCNIKILGDGDFVNYLGKPVGFQMSKDCSSINNAVSNAIKISASKLSPWQKLDAIKSFFFPSLNLPCALRNSLKVIGSRFSNRQLRKLRISCRYQPTHQFLTCMGIASRVVVEFLKQPGL</sequence>
<evidence type="ECO:0000313" key="2">
    <source>
        <dbReference type="Proteomes" id="UP000887116"/>
    </source>
</evidence>
<name>A0A8X6GXN4_TRICU</name>